<protein>
    <submittedName>
        <fullName evidence="2">Uncharacterized protein</fullName>
    </submittedName>
</protein>
<dbReference type="AlphaFoldDB" id="A0A0C9UA69"/>
<feature type="compositionally biased region" description="Polar residues" evidence="1">
    <location>
        <begin position="1"/>
        <end position="16"/>
    </location>
</feature>
<dbReference type="Proteomes" id="UP000054279">
    <property type="component" value="Unassembled WGS sequence"/>
</dbReference>
<reference evidence="2 3" key="1">
    <citation type="submission" date="2014-06" db="EMBL/GenBank/DDBJ databases">
        <title>Evolutionary Origins and Diversification of the Mycorrhizal Mutualists.</title>
        <authorList>
            <consortium name="DOE Joint Genome Institute"/>
            <consortium name="Mycorrhizal Genomics Consortium"/>
            <person name="Kohler A."/>
            <person name="Kuo A."/>
            <person name="Nagy L.G."/>
            <person name="Floudas D."/>
            <person name="Copeland A."/>
            <person name="Barry K.W."/>
            <person name="Cichocki N."/>
            <person name="Veneault-Fourrey C."/>
            <person name="LaButti K."/>
            <person name="Lindquist E.A."/>
            <person name="Lipzen A."/>
            <person name="Lundell T."/>
            <person name="Morin E."/>
            <person name="Murat C."/>
            <person name="Riley R."/>
            <person name="Ohm R."/>
            <person name="Sun H."/>
            <person name="Tunlid A."/>
            <person name="Henrissat B."/>
            <person name="Grigoriev I.V."/>
            <person name="Hibbett D.S."/>
            <person name="Martin F."/>
        </authorList>
    </citation>
    <scope>NUCLEOTIDE SEQUENCE [LARGE SCALE GENOMIC DNA]</scope>
    <source>
        <strain evidence="2 3">SS14</strain>
    </source>
</reference>
<keyword evidence="3" id="KW-1185">Reference proteome</keyword>
<name>A0A0C9UA69_SPHS4</name>
<accession>A0A0C9UA69</accession>
<dbReference type="HOGENOM" id="CLU_672966_0_0_1"/>
<sequence length="409" mass="44090">MSPSTGATSANPNASGTHAHRGPNLPGARQCTSNAEPRVLGLRIQQPSTTPSASPPTGATSADPNASTSTGQAHHPRHTDQTPEDPQTTLQQENNDLRACLARMEARQALSTPAHPFISDKDFEALRVQTSSLKEHEEQRTSVPAMVPGFKANLLTHVLTAAARQRAENSEHEMELRVDGTLAVKRLDQQDETSIREGAWQAASKLAVELAWEFWPQPEARENALMNHHDFVTNIADSHSWQVALAYDIRQREIMHCSPQHDISQFNEAVLSVVASCICTQSVFMASIAHPPPLLKRLAPINSHSALSTHTSARGLRRVAVFGVAPPVTCLRSASPRKRLLASPSQPSFLAGKVVTHSNQQTERPSASPSRSEVVPAGSVTPVITFTAAPSVEREGTVLAPADMGSDPR</sequence>
<feature type="region of interest" description="Disordered" evidence="1">
    <location>
        <begin position="355"/>
        <end position="376"/>
    </location>
</feature>
<evidence type="ECO:0000313" key="2">
    <source>
        <dbReference type="EMBL" id="KIJ40023.1"/>
    </source>
</evidence>
<evidence type="ECO:0000256" key="1">
    <source>
        <dbReference type="SAM" id="MobiDB-lite"/>
    </source>
</evidence>
<evidence type="ECO:0000313" key="3">
    <source>
        <dbReference type="Proteomes" id="UP000054279"/>
    </source>
</evidence>
<dbReference type="EMBL" id="KN837147">
    <property type="protein sequence ID" value="KIJ40023.1"/>
    <property type="molecule type" value="Genomic_DNA"/>
</dbReference>
<feature type="compositionally biased region" description="Polar residues" evidence="1">
    <location>
        <begin position="63"/>
        <end position="72"/>
    </location>
</feature>
<gene>
    <name evidence="2" type="ORF">M422DRAFT_257089</name>
</gene>
<feature type="region of interest" description="Disordered" evidence="1">
    <location>
        <begin position="1"/>
        <end position="89"/>
    </location>
</feature>
<proteinExistence type="predicted"/>
<feature type="compositionally biased region" description="Low complexity" evidence="1">
    <location>
        <begin position="47"/>
        <end position="62"/>
    </location>
</feature>
<organism evidence="2 3">
    <name type="scientific">Sphaerobolus stellatus (strain SS14)</name>
    <dbReference type="NCBI Taxonomy" id="990650"/>
    <lineage>
        <taxon>Eukaryota</taxon>
        <taxon>Fungi</taxon>
        <taxon>Dikarya</taxon>
        <taxon>Basidiomycota</taxon>
        <taxon>Agaricomycotina</taxon>
        <taxon>Agaricomycetes</taxon>
        <taxon>Phallomycetidae</taxon>
        <taxon>Geastrales</taxon>
        <taxon>Sphaerobolaceae</taxon>
        <taxon>Sphaerobolus</taxon>
    </lineage>
</organism>
<feature type="compositionally biased region" description="Polar residues" evidence="1">
    <location>
        <begin position="356"/>
        <end position="371"/>
    </location>
</feature>